<organism evidence="1">
    <name type="scientific">Mytilinidion resinicola</name>
    <dbReference type="NCBI Taxonomy" id="574789"/>
    <lineage>
        <taxon>Eukaryota</taxon>
        <taxon>Fungi</taxon>
        <taxon>Dikarya</taxon>
        <taxon>Ascomycota</taxon>
        <taxon>Pezizomycotina</taxon>
        <taxon>Dothideomycetes</taxon>
        <taxon>Pleosporomycetidae</taxon>
        <taxon>Mytilinidiales</taxon>
        <taxon>Mytilinidiaceae</taxon>
        <taxon>Mytilinidion</taxon>
    </lineage>
</organism>
<dbReference type="EMBL" id="MU003718">
    <property type="protein sequence ID" value="KAF2803364.1"/>
    <property type="molecule type" value="Genomic_DNA"/>
</dbReference>
<accession>A0A6A6Y5R1</accession>
<proteinExistence type="predicted"/>
<reference evidence="3" key="2">
    <citation type="submission" date="2020-04" db="EMBL/GenBank/DDBJ databases">
        <authorList>
            <consortium name="NCBI Genome Project"/>
        </authorList>
    </citation>
    <scope>NUCLEOTIDE SEQUENCE</scope>
    <source>
        <strain evidence="3">CBS 304.34</strain>
    </source>
</reference>
<evidence type="ECO:0000313" key="3">
    <source>
        <dbReference type="RefSeq" id="XP_033570328.1"/>
    </source>
</evidence>
<evidence type="ECO:0000313" key="1">
    <source>
        <dbReference type="EMBL" id="KAF2803364.1"/>
    </source>
</evidence>
<reference evidence="3" key="3">
    <citation type="submission" date="2025-04" db="UniProtKB">
        <authorList>
            <consortium name="RefSeq"/>
        </authorList>
    </citation>
    <scope>IDENTIFICATION</scope>
    <source>
        <strain evidence="3">CBS 304.34</strain>
    </source>
</reference>
<dbReference type="Proteomes" id="UP000504636">
    <property type="component" value="Unplaced"/>
</dbReference>
<protein>
    <submittedName>
        <fullName evidence="1 3">Uncharacterized protein</fullName>
    </submittedName>
</protein>
<dbReference type="AlphaFoldDB" id="A0A6A6Y5R1"/>
<dbReference type="RefSeq" id="XP_033570328.1">
    <property type="nucleotide sequence ID" value="XM_033721213.1"/>
</dbReference>
<reference evidence="1 3" key="1">
    <citation type="journal article" date="2020" name="Stud. Mycol.">
        <title>101 Dothideomycetes genomes: a test case for predicting lifestyles and emergence of pathogens.</title>
        <authorList>
            <person name="Haridas S."/>
            <person name="Albert R."/>
            <person name="Binder M."/>
            <person name="Bloem J."/>
            <person name="Labutti K."/>
            <person name="Salamov A."/>
            <person name="Andreopoulos B."/>
            <person name="Baker S."/>
            <person name="Barry K."/>
            <person name="Bills G."/>
            <person name="Bluhm B."/>
            <person name="Cannon C."/>
            <person name="Castanera R."/>
            <person name="Culley D."/>
            <person name="Daum C."/>
            <person name="Ezra D."/>
            <person name="Gonzalez J."/>
            <person name="Henrissat B."/>
            <person name="Kuo A."/>
            <person name="Liang C."/>
            <person name="Lipzen A."/>
            <person name="Lutzoni F."/>
            <person name="Magnuson J."/>
            <person name="Mondo S."/>
            <person name="Nolan M."/>
            <person name="Ohm R."/>
            <person name="Pangilinan J."/>
            <person name="Park H.-J."/>
            <person name="Ramirez L."/>
            <person name="Alfaro M."/>
            <person name="Sun H."/>
            <person name="Tritt A."/>
            <person name="Yoshinaga Y."/>
            <person name="Zwiers L.-H."/>
            <person name="Turgeon B."/>
            <person name="Goodwin S."/>
            <person name="Spatafora J."/>
            <person name="Crous P."/>
            <person name="Grigoriev I."/>
        </authorList>
    </citation>
    <scope>NUCLEOTIDE SEQUENCE</scope>
    <source>
        <strain evidence="1 3">CBS 304.34</strain>
    </source>
</reference>
<dbReference type="GeneID" id="54462106"/>
<evidence type="ECO:0000313" key="2">
    <source>
        <dbReference type="Proteomes" id="UP000504636"/>
    </source>
</evidence>
<sequence length="73" mass="8067">MLKQPAAKRCRRRPGSTAMLLVITSSANNSYILAILNFRKAPLLRSQSHGTPLCYQPPPTADTVCLSPIRPIY</sequence>
<gene>
    <name evidence="1 3" type="ORF">BDZ99DRAFT_468322</name>
</gene>
<keyword evidence="2" id="KW-1185">Reference proteome</keyword>
<name>A0A6A6Y5R1_9PEZI</name>